<dbReference type="AlphaFoldDB" id="A0A5J4L329"/>
<gene>
    <name evidence="1" type="ORF">A45J_2409</name>
</gene>
<name>A0A5J4L329_9ZZZZ</name>
<evidence type="ECO:0000313" key="1">
    <source>
        <dbReference type="EMBL" id="GER94645.1"/>
    </source>
</evidence>
<dbReference type="InterPro" id="IPR029060">
    <property type="entry name" value="PIN-like_dom_sf"/>
</dbReference>
<accession>A0A5J4L329</accession>
<comment type="caution">
    <text evidence="1">The sequence shown here is derived from an EMBL/GenBank/DDBJ whole genome shotgun (WGS) entry which is preliminary data.</text>
</comment>
<proteinExistence type="predicted"/>
<organism evidence="1">
    <name type="scientific">hot springs metagenome</name>
    <dbReference type="NCBI Taxonomy" id="433727"/>
    <lineage>
        <taxon>unclassified sequences</taxon>
        <taxon>metagenomes</taxon>
        <taxon>ecological metagenomes</taxon>
    </lineage>
</organism>
<protein>
    <submittedName>
        <fullName evidence="1">PIN domain-containing protein</fullName>
    </submittedName>
</protein>
<sequence length="149" mass="17458">MKIYLDLCVYNRPFDDQRQPRIMIETIEFLVLLSKAIDGEITTVNSFVLEDENSKNPFIERRNRICDFLKVANEYVHYSEELEKRAKEIEKLDIMGMDALHIACAEMADVDFFVTCDDILVRKGMANKEKIKVKIISLIEFVTKEVFKI</sequence>
<dbReference type="EMBL" id="BLAB01000001">
    <property type="protein sequence ID" value="GER94645.1"/>
    <property type="molecule type" value="Genomic_DNA"/>
</dbReference>
<dbReference type="SUPFAM" id="SSF88723">
    <property type="entry name" value="PIN domain-like"/>
    <property type="match status" value="1"/>
</dbReference>
<reference evidence="1" key="1">
    <citation type="submission" date="2019-10" db="EMBL/GenBank/DDBJ databases">
        <title>Metagenomic sequencing of thiosulfate-disproportionating enrichment culture.</title>
        <authorList>
            <person name="Umezawa K."/>
            <person name="Kojima H."/>
            <person name="Fukui M."/>
        </authorList>
    </citation>
    <scope>NUCLEOTIDE SEQUENCE</scope>
    <source>
        <strain evidence="1">45J</strain>
    </source>
</reference>